<dbReference type="AlphaFoldDB" id="A0A0V1BG00"/>
<feature type="region of interest" description="Disordered" evidence="1">
    <location>
        <begin position="1"/>
        <end position="43"/>
    </location>
</feature>
<evidence type="ECO:0000313" key="3">
    <source>
        <dbReference type="Proteomes" id="UP000054653"/>
    </source>
</evidence>
<gene>
    <name evidence="2" type="ORF">T03_7450</name>
</gene>
<feature type="compositionally biased region" description="Basic and acidic residues" evidence="1">
    <location>
        <begin position="1"/>
        <end position="24"/>
    </location>
</feature>
<comment type="caution">
    <text evidence="2">The sequence shown here is derived from an EMBL/GenBank/DDBJ whole genome shotgun (WGS) entry which is preliminary data.</text>
</comment>
<dbReference type="Proteomes" id="UP000054653">
    <property type="component" value="Unassembled WGS sequence"/>
</dbReference>
<proteinExistence type="predicted"/>
<name>A0A0V1BG00_TRIBR</name>
<accession>A0A0V1BG00</accession>
<evidence type="ECO:0000256" key="1">
    <source>
        <dbReference type="SAM" id="MobiDB-lite"/>
    </source>
</evidence>
<protein>
    <submittedName>
        <fullName evidence="2">Uncharacterized protein</fullName>
    </submittedName>
</protein>
<sequence>MTTRRGDRVSEEEPAKSDDGRTGADPEEAIQMTPPSGSLQRSLKCSIPPWEPRKFKINQSSTQNLKPIKIVQLPVVDEKPARPILLLQEDDREGFQLRSLVVGDPPWGPPHWLGVSGVNDVALHARPPEVQI</sequence>
<organism evidence="2 3">
    <name type="scientific">Trichinella britovi</name>
    <name type="common">Parasitic roundworm</name>
    <dbReference type="NCBI Taxonomy" id="45882"/>
    <lineage>
        <taxon>Eukaryota</taxon>
        <taxon>Metazoa</taxon>
        <taxon>Ecdysozoa</taxon>
        <taxon>Nematoda</taxon>
        <taxon>Enoplea</taxon>
        <taxon>Dorylaimia</taxon>
        <taxon>Trichinellida</taxon>
        <taxon>Trichinellidae</taxon>
        <taxon>Trichinella</taxon>
    </lineage>
</organism>
<feature type="compositionally biased region" description="Polar residues" evidence="1">
    <location>
        <begin position="33"/>
        <end position="43"/>
    </location>
</feature>
<dbReference type="EMBL" id="JYDI01001241">
    <property type="protein sequence ID" value="KRY35885.1"/>
    <property type="molecule type" value="Genomic_DNA"/>
</dbReference>
<evidence type="ECO:0000313" key="2">
    <source>
        <dbReference type="EMBL" id="KRY35885.1"/>
    </source>
</evidence>
<reference evidence="2 3" key="1">
    <citation type="submission" date="2015-01" db="EMBL/GenBank/DDBJ databases">
        <title>Evolution of Trichinella species and genotypes.</title>
        <authorList>
            <person name="Korhonen P.K."/>
            <person name="Edoardo P."/>
            <person name="Giuseppe L.R."/>
            <person name="Gasser R.B."/>
        </authorList>
    </citation>
    <scope>NUCLEOTIDE SEQUENCE [LARGE SCALE GENOMIC DNA]</scope>
    <source>
        <strain evidence="2">ISS120</strain>
    </source>
</reference>
<keyword evidence="3" id="KW-1185">Reference proteome</keyword>